<keyword evidence="3" id="KW-0175">Coiled coil</keyword>
<feature type="compositionally biased region" description="Low complexity" evidence="4">
    <location>
        <begin position="8"/>
        <end position="23"/>
    </location>
</feature>
<dbReference type="GO" id="GO:0009960">
    <property type="term" value="P:endosperm development"/>
    <property type="evidence" value="ECO:0007669"/>
    <property type="project" value="InterPro"/>
</dbReference>
<keyword evidence="1" id="KW-0805">Transcription regulation</keyword>
<dbReference type="EMBL" id="JACGCM010001219">
    <property type="protein sequence ID" value="KAF6158537.1"/>
    <property type="molecule type" value="Genomic_DNA"/>
</dbReference>
<dbReference type="Pfam" id="PF00010">
    <property type="entry name" value="HLH"/>
    <property type="match status" value="1"/>
</dbReference>
<evidence type="ECO:0000313" key="7">
    <source>
        <dbReference type="Proteomes" id="UP000541444"/>
    </source>
</evidence>
<proteinExistence type="predicted"/>
<feature type="coiled-coil region" evidence="3">
    <location>
        <begin position="193"/>
        <end position="220"/>
    </location>
</feature>
<reference evidence="6 7" key="1">
    <citation type="journal article" date="2020" name="IScience">
        <title>Genome Sequencing of the Endangered Kingdonia uniflora (Circaeasteraceae, Ranunculales) Reveals Potential Mechanisms of Evolutionary Specialization.</title>
        <authorList>
            <person name="Sun Y."/>
            <person name="Deng T."/>
            <person name="Zhang A."/>
            <person name="Moore M.J."/>
            <person name="Landis J.B."/>
            <person name="Lin N."/>
            <person name="Zhang H."/>
            <person name="Zhang X."/>
            <person name="Huang J."/>
            <person name="Zhang X."/>
            <person name="Sun H."/>
            <person name="Wang H."/>
        </authorList>
    </citation>
    <scope>NUCLEOTIDE SEQUENCE [LARGE SCALE GENOMIC DNA]</scope>
    <source>
        <strain evidence="6">TB1705</strain>
        <tissue evidence="6">Leaf</tissue>
    </source>
</reference>
<dbReference type="InterPro" id="IPR011598">
    <property type="entry name" value="bHLH_dom"/>
</dbReference>
<evidence type="ECO:0000256" key="2">
    <source>
        <dbReference type="ARBA" id="ARBA00023163"/>
    </source>
</evidence>
<dbReference type="SUPFAM" id="SSF47459">
    <property type="entry name" value="HLH, helix-loop-helix DNA-binding domain"/>
    <property type="match status" value="1"/>
</dbReference>
<dbReference type="GO" id="GO:0046983">
    <property type="term" value="F:protein dimerization activity"/>
    <property type="evidence" value="ECO:0007669"/>
    <property type="project" value="InterPro"/>
</dbReference>
<evidence type="ECO:0000256" key="4">
    <source>
        <dbReference type="SAM" id="MobiDB-lite"/>
    </source>
</evidence>
<feature type="domain" description="BHLH" evidence="5">
    <location>
        <begin position="25"/>
        <end position="76"/>
    </location>
</feature>
<dbReference type="PANTHER" id="PTHR46772">
    <property type="entry name" value="BHLH DOMAIN-CONTAINING PROTEIN"/>
    <property type="match status" value="1"/>
</dbReference>
<comment type="caution">
    <text evidence="6">The sequence shown here is derived from an EMBL/GenBank/DDBJ whole genome shotgun (WGS) entry which is preliminary data.</text>
</comment>
<dbReference type="CDD" id="cd11393">
    <property type="entry name" value="bHLH_AtbHLH_like"/>
    <property type="match status" value="1"/>
</dbReference>
<protein>
    <recommendedName>
        <fullName evidence="5">BHLH domain-containing protein</fullName>
    </recommendedName>
</protein>
<name>A0A7J7MUN8_9MAGN</name>
<dbReference type="InterPro" id="IPR044278">
    <property type="entry name" value="BHLH95-like"/>
</dbReference>
<dbReference type="PROSITE" id="PS50888">
    <property type="entry name" value="BHLH"/>
    <property type="match status" value="1"/>
</dbReference>
<dbReference type="InterPro" id="IPR045239">
    <property type="entry name" value="bHLH95_bHLH"/>
</dbReference>
<dbReference type="PANTHER" id="PTHR46772:SF8">
    <property type="entry name" value="TRANSCRIPTION FACTOR BHLH95"/>
    <property type="match status" value="1"/>
</dbReference>
<keyword evidence="2" id="KW-0804">Transcription</keyword>
<organism evidence="6 7">
    <name type="scientific">Kingdonia uniflora</name>
    <dbReference type="NCBI Taxonomy" id="39325"/>
    <lineage>
        <taxon>Eukaryota</taxon>
        <taxon>Viridiplantae</taxon>
        <taxon>Streptophyta</taxon>
        <taxon>Embryophyta</taxon>
        <taxon>Tracheophyta</taxon>
        <taxon>Spermatophyta</taxon>
        <taxon>Magnoliopsida</taxon>
        <taxon>Ranunculales</taxon>
        <taxon>Circaeasteraceae</taxon>
        <taxon>Kingdonia</taxon>
    </lineage>
</organism>
<gene>
    <name evidence="6" type="ORF">GIB67_040051</name>
</gene>
<dbReference type="GO" id="GO:0003700">
    <property type="term" value="F:DNA-binding transcription factor activity"/>
    <property type="evidence" value="ECO:0007669"/>
    <property type="project" value="InterPro"/>
</dbReference>
<dbReference type="OrthoDB" id="1923283at2759"/>
<accession>A0A7J7MUN8</accession>
<evidence type="ECO:0000259" key="5">
    <source>
        <dbReference type="PROSITE" id="PS50888"/>
    </source>
</evidence>
<evidence type="ECO:0000256" key="3">
    <source>
        <dbReference type="SAM" id="Coils"/>
    </source>
</evidence>
<keyword evidence="7" id="KW-1185">Reference proteome</keyword>
<dbReference type="Proteomes" id="UP000541444">
    <property type="component" value="Unassembled WGS sequence"/>
</dbReference>
<dbReference type="InterPro" id="IPR036638">
    <property type="entry name" value="HLH_DNA-bd_sf"/>
</dbReference>
<dbReference type="AlphaFoldDB" id="A0A7J7MUN8"/>
<sequence length="229" mass="25882">MTIDSAESGDSVGSDGKSSSSTGINAREKHKLAERERRKSMRDLFLSLHSLLPHSKTVRKEQSAILDEIIKYIPLASSRLKFLQNHKPPQQQQLSSPPARLTSLVSETEFDFRVSLEHIASSVTIRIRGDRVNVSLIQTKGTSSNSMLLLSSVLDEFDSYHLQLVRATHYRDGAKVLHHSESKICEGELERSSEFVKASLQELARRLNELRKSSNNNNKNKRSFDRINL</sequence>
<evidence type="ECO:0000313" key="6">
    <source>
        <dbReference type="EMBL" id="KAF6158537.1"/>
    </source>
</evidence>
<feature type="region of interest" description="Disordered" evidence="4">
    <location>
        <begin position="1"/>
        <end position="36"/>
    </location>
</feature>
<evidence type="ECO:0000256" key="1">
    <source>
        <dbReference type="ARBA" id="ARBA00023015"/>
    </source>
</evidence>
<dbReference type="Gene3D" id="4.10.280.10">
    <property type="entry name" value="Helix-loop-helix DNA-binding domain"/>
    <property type="match status" value="1"/>
</dbReference>